<dbReference type="Proteomes" id="UP000026915">
    <property type="component" value="Chromosome 1"/>
</dbReference>
<evidence type="ECO:0000313" key="1">
    <source>
        <dbReference type="EMBL" id="EOX93226.1"/>
    </source>
</evidence>
<proteinExistence type="predicted"/>
<dbReference type="EMBL" id="CM001879">
    <property type="protein sequence ID" value="EOX93226.1"/>
    <property type="molecule type" value="Genomic_DNA"/>
</dbReference>
<gene>
    <name evidence="1" type="ORF">TCM_002068</name>
</gene>
<dbReference type="AlphaFoldDB" id="A0A061DME8"/>
<reference evidence="1 2" key="1">
    <citation type="journal article" date="2013" name="Genome Biol.">
        <title>The genome sequence of the most widely cultivated cacao type and its use to identify candidate genes regulating pod color.</title>
        <authorList>
            <person name="Motamayor J.C."/>
            <person name="Mockaitis K."/>
            <person name="Schmutz J."/>
            <person name="Haiminen N."/>
            <person name="Iii D.L."/>
            <person name="Cornejo O."/>
            <person name="Findley S.D."/>
            <person name="Zheng P."/>
            <person name="Utro F."/>
            <person name="Royaert S."/>
            <person name="Saski C."/>
            <person name="Jenkins J."/>
            <person name="Podicheti R."/>
            <person name="Zhao M."/>
            <person name="Scheffler B.E."/>
            <person name="Stack J.C."/>
            <person name="Feltus F.A."/>
            <person name="Mustiga G.M."/>
            <person name="Amores F."/>
            <person name="Phillips W."/>
            <person name="Marelli J.P."/>
            <person name="May G.D."/>
            <person name="Shapiro H."/>
            <person name="Ma J."/>
            <person name="Bustamante C.D."/>
            <person name="Schnell R.J."/>
            <person name="Main D."/>
            <person name="Gilbert D."/>
            <person name="Parida L."/>
            <person name="Kuhn D.N."/>
        </authorList>
    </citation>
    <scope>NUCLEOTIDE SEQUENCE [LARGE SCALE GENOMIC DNA]</scope>
    <source>
        <strain evidence="2">cv. Matina 1-6</strain>
    </source>
</reference>
<name>A0A061DME8_THECC</name>
<dbReference type="InParanoid" id="A0A061DME8"/>
<organism evidence="1 2">
    <name type="scientific">Theobroma cacao</name>
    <name type="common">Cacao</name>
    <name type="synonym">Cocoa</name>
    <dbReference type="NCBI Taxonomy" id="3641"/>
    <lineage>
        <taxon>Eukaryota</taxon>
        <taxon>Viridiplantae</taxon>
        <taxon>Streptophyta</taxon>
        <taxon>Embryophyta</taxon>
        <taxon>Tracheophyta</taxon>
        <taxon>Spermatophyta</taxon>
        <taxon>Magnoliopsida</taxon>
        <taxon>eudicotyledons</taxon>
        <taxon>Gunneridae</taxon>
        <taxon>Pentapetalae</taxon>
        <taxon>rosids</taxon>
        <taxon>malvids</taxon>
        <taxon>Malvales</taxon>
        <taxon>Malvaceae</taxon>
        <taxon>Byttnerioideae</taxon>
        <taxon>Theobroma</taxon>
    </lineage>
</organism>
<protein>
    <submittedName>
        <fullName evidence="1">Uncharacterized protein</fullName>
    </submittedName>
</protein>
<sequence>MARRISLVQVGTSMMTSYLMQTFFLPQPTIKGIDRLNRNFIWGPYGKFPEIHALSWDKLYQKRRRRSADL</sequence>
<dbReference type="Gramene" id="EOX93226">
    <property type="protein sequence ID" value="EOX93226"/>
    <property type="gene ID" value="TCM_002068"/>
</dbReference>
<keyword evidence="2" id="KW-1185">Reference proteome</keyword>
<evidence type="ECO:0000313" key="2">
    <source>
        <dbReference type="Proteomes" id="UP000026915"/>
    </source>
</evidence>
<accession>A0A061DME8</accession>
<dbReference type="HOGENOM" id="CLU_2762927_0_0_1"/>